<reference evidence="1" key="1">
    <citation type="submission" date="2022-10" db="EMBL/GenBank/DDBJ databases">
        <title>The first complete genome sequence of Mycoplasma iowae strain 695.</title>
        <authorList>
            <person name="Ghanem M."/>
            <person name="El-Gazzar M."/>
        </authorList>
    </citation>
    <scope>NUCLEOTIDE SEQUENCE</scope>
    <source>
        <strain evidence="1">695</strain>
    </source>
</reference>
<dbReference type="RefSeq" id="WP_267678627.1">
    <property type="nucleotide sequence ID" value="NZ_CP033512.2"/>
</dbReference>
<dbReference type="SUPFAM" id="SSF81624">
    <property type="entry name" value="N-terminal domain of MutM-like DNA repair proteins"/>
    <property type="match status" value="1"/>
</dbReference>
<gene>
    <name evidence="1" type="ORF">EER00_05355</name>
</gene>
<proteinExistence type="predicted"/>
<dbReference type="AlphaFoldDB" id="A0A9J7BXE6"/>
<dbReference type="InterPro" id="IPR035937">
    <property type="entry name" value="FPG_N"/>
</dbReference>
<evidence type="ECO:0000313" key="1">
    <source>
        <dbReference type="EMBL" id="UYS84730.1"/>
    </source>
</evidence>
<accession>A0A9J7BXE6</accession>
<protein>
    <recommendedName>
        <fullName evidence="2">Formamidopyrimidine-DNA glycosylase catalytic domain-containing protein</fullName>
    </recommendedName>
</protein>
<sequence>MPELPEVQSMIDSLIEQNCTNHTIIDVWTQMPKLFKNATFDKF</sequence>
<organism evidence="1">
    <name type="scientific">Malacoplasma iowae 695</name>
    <dbReference type="NCBI Taxonomy" id="1048830"/>
    <lineage>
        <taxon>Bacteria</taxon>
        <taxon>Bacillati</taxon>
        <taxon>Mycoplasmatota</taxon>
        <taxon>Mycoplasmoidales</taxon>
        <taxon>Mycoplasmoidaceae</taxon>
        <taxon>Malacoplasma</taxon>
    </lineage>
</organism>
<dbReference type="Gene3D" id="3.20.190.10">
    <property type="entry name" value="MutM-like, N-terminal"/>
    <property type="match status" value="1"/>
</dbReference>
<dbReference type="GeneID" id="96867263"/>
<dbReference type="KEGG" id="miw:EER00_05355"/>
<dbReference type="EMBL" id="CP033512">
    <property type="protein sequence ID" value="UYS84730.1"/>
    <property type="molecule type" value="Genomic_DNA"/>
</dbReference>
<name>A0A9J7BXE6_MALIO</name>
<evidence type="ECO:0008006" key="2">
    <source>
        <dbReference type="Google" id="ProtNLM"/>
    </source>
</evidence>
<dbReference type="Proteomes" id="UP000464283">
    <property type="component" value="Chromosome"/>
</dbReference>